<dbReference type="KEGG" id="aee:IM676_02475"/>
<feature type="transmembrane region" description="Helical" evidence="2">
    <location>
        <begin position="20"/>
        <end position="39"/>
    </location>
</feature>
<organism evidence="3 4">
    <name type="scientific">Anabaenopsis elenkinii CCIBt3563</name>
    <dbReference type="NCBI Taxonomy" id="2779889"/>
    <lineage>
        <taxon>Bacteria</taxon>
        <taxon>Bacillati</taxon>
        <taxon>Cyanobacteriota</taxon>
        <taxon>Cyanophyceae</taxon>
        <taxon>Nostocales</taxon>
        <taxon>Nodulariaceae</taxon>
        <taxon>Anabaenopsis</taxon>
    </lineage>
</organism>
<feature type="compositionally biased region" description="Polar residues" evidence="1">
    <location>
        <begin position="402"/>
        <end position="419"/>
    </location>
</feature>
<evidence type="ECO:0000256" key="2">
    <source>
        <dbReference type="SAM" id="Phobius"/>
    </source>
</evidence>
<protein>
    <submittedName>
        <fullName evidence="3">Uncharacterized protein</fullName>
    </submittedName>
</protein>
<evidence type="ECO:0000313" key="3">
    <source>
        <dbReference type="EMBL" id="QOV23229.1"/>
    </source>
</evidence>
<dbReference type="EMBL" id="CP063311">
    <property type="protein sequence ID" value="QOV23229.1"/>
    <property type="molecule type" value="Genomic_DNA"/>
</dbReference>
<keyword evidence="2" id="KW-0812">Transmembrane</keyword>
<evidence type="ECO:0000256" key="1">
    <source>
        <dbReference type="SAM" id="MobiDB-lite"/>
    </source>
</evidence>
<proteinExistence type="predicted"/>
<feature type="region of interest" description="Disordered" evidence="1">
    <location>
        <begin position="132"/>
        <end position="154"/>
    </location>
</feature>
<reference evidence="4" key="1">
    <citation type="submission" date="2020-10" db="EMBL/GenBank/DDBJ databases">
        <title>Genome-based taxonomic classification of the species Anabaenopsis elenkinii.</title>
        <authorList>
            <person name="Delbaje E."/>
            <person name="Andreote A.P.D."/>
            <person name="Pellegrinetti T.A."/>
            <person name="Cruz R.B."/>
            <person name="Branco L.H.Z."/>
            <person name="Fiore M.F."/>
        </authorList>
    </citation>
    <scope>NUCLEOTIDE SEQUENCE [LARGE SCALE GENOMIC DNA]</scope>
    <source>
        <strain evidence="4">CCIBt3563</strain>
    </source>
</reference>
<gene>
    <name evidence="3" type="ORF">IM676_02475</name>
</gene>
<dbReference type="Proteomes" id="UP000593846">
    <property type="component" value="Chromosome"/>
</dbReference>
<keyword evidence="4" id="KW-1185">Reference proteome</keyword>
<dbReference type="AlphaFoldDB" id="A0A7S6RE23"/>
<keyword evidence="2" id="KW-1133">Transmembrane helix</keyword>
<feature type="compositionally biased region" description="Low complexity" evidence="1">
    <location>
        <begin position="211"/>
        <end position="225"/>
    </location>
</feature>
<accession>A0A7S6RE23</accession>
<feature type="compositionally biased region" description="Low complexity" evidence="1">
    <location>
        <begin position="81"/>
        <end position="90"/>
    </location>
</feature>
<name>A0A7S6RE23_9CYAN</name>
<feature type="region of interest" description="Disordered" evidence="1">
    <location>
        <begin position="204"/>
        <end position="276"/>
    </location>
</feature>
<keyword evidence="2" id="KW-0472">Membrane</keyword>
<evidence type="ECO:0000313" key="4">
    <source>
        <dbReference type="Proteomes" id="UP000593846"/>
    </source>
</evidence>
<sequence length="456" mass="50107">MSYVSLLKNVPEFLSRPTGIAVIASLGIHAAIALIVPLMPVDSDSSQPSEVPQSVGILELSQADQERLPENPKVSPETFQSSLPTELSLSPRPPLLPPNLDIPTNLPPLPSSPQTQPVLPPVRTRLNYPTVAANPNISLPQRPPTPTPQPRIESEAPQQQYRFTPDFNAAAQRFTPSRRTFNHSEIQLAVNSIPVDKLPKVNPSPLPADLVNTPPTTTAVNNNATSGTTKDDAAQTARQQALGDRLQESRQQPEQLGNQNTAKLQPASTPEKTQLPLQKVNPEQGAIARLNSHQQIRQQIQQEYPNSQQKPVLRDTITVNQPQMEGTVWGFLVVGTQGEVLDIKFPRELVSTELESKARKYFSTNSPQGDRQVSIYPFNLSFQKNGNTAATTVKPLPELRIPNNQQSAPTEAVTAKTTPETNNTSLNSTLESSEKLIQQLRQVREERTNSNLEESN</sequence>
<feature type="region of interest" description="Disordered" evidence="1">
    <location>
        <begin position="400"/>
        <end position="433"/>
    </location>
</feature>
<feature type="compositionally biased region" description="Polar residues" evidence="1">
    <location>
        <begin position="249"/>
        <end position="276"/>
    </location>
</feature>
<feature type="compositionally biased region" description="Low complexity" evidence="1">
    <location>
        <begin position="420"/>
        <end position="431"/>
    </location>
</feature>
<dbReference type="RefSeq" id="WP_200988827.1">
    <property type="nucleotide sequence ID" value="NZ_CP063311.1"/>
</dbReference>
<feature type="region of interest" description="Disordered" evidence="1">
    <location>
        <begin position="65"/>
        <end position="98"/>
    </location>
</feature>